<keyword evidence="3" id="KW-0238">DNA-binding</keyword>
<keyword evidence="6" id="KW-0862">Zinc</keyword>
<feature type="compositionally biased region" description="Basic and acidic residues" evidence="7">
    <location>
        <begin position="465"/>
        <end position="475"/>
    </location>
</feature>
<dbReference type="Proteomes" id="UP001210211">
    <property type="component" value="Unassembled WGS sequence"/>
</dbReference>
<comment type="subcellular location">
    <subcellularLocation>
        <location evidence="1">Nucleus</location>
    </subcellularLocation>
</comment>
<feature type="region of interest" description="Disordered" evidence="7">
    <location>
        <begin position="143"/>
        <end position="171"/>
    </location>
</feature>
<evidence type="ECO:0000256" key="1">
    <source>
        <dbReference type="ARBA" id="ARBA00004123"/>
    </source>
</evidence>
<dbReference type="SUPFAM" id="SSF54171">
    <property type="entry name" value="DNA-binding domain"/>
    <property type="match status" value="1"/>
</dbReference>
<evidence type="ECO:0000256" key="4">
    <source>
        <dbReference type="ARBA" id="ARBA00023163"/>
    </source>
</evidence>
<feature type="domain" description="C2H2-type" evidence="8">
    <location>
        <begin position="386"/>
        <end position="413"/>
    </location>
</feature>
<dbReference type="AlphaFoldDB" id="A0AAD6A0F5"/>
<dbReference type="PANTHER" id="PTHR37701">
    <property type="entry name" value="METHYL-CPG-BINDING DOMAIN-CONTAINING PROTEIN 8"/>
    <property type="match status" value="1"/>
</dbReference>
<evidence type="ECO:0000256" key="2">
    <source>
        <dbReference type="ARBA" id="ARBA00023015"/>
    </source>
</evidence>
<keyword evidence="5" id="KW-0539">Nucleus</keyword>
<feature type="region of interest" description="Disordered" evidence="7">
    <location>
        <begin position="360"/>
        <end position="380"/>
    </location>
</feature>
<sequence>MRASSSPPFQSRSLSPPPNPSSMAPEQIPVVDLRFISQTELHTLSRSSPNSYDPLRLLSDESAAATKIDRSVFNESAGSRKQTYSRLRLAPHSNSKRHNPNPNPNDPSSSSNLIDPSSHEHQQIILNLRRLFAREDPLFDLPAPPQVAVTPSSQTLTLDAPPNGKEKEEDNSKALVVFQNNDRDKEILNAKDMAVDLAELAGKEDPYGEELRKRTAGLKSEPELLGFLGGLEGEWMSRRQRRRFVDASVFGDHFPKGWKLLLGLKRKEGVPWINCRRYVSPNGLHFETCKEVSSYIQSLLGISVAPTPVSTNTTTVSLEEKPSTLSAASHLMENDNGRKECTKCNLSFRDKGEYLQHQLSFHQKSRKRRRNNEPMEDNSLMKDGKYTCGLCSKIFDERTRYFSHMEAHVKYQGLSPDENNSGTAPIATKGPPLIGALKSEKTSDVAANSVVENPENEQAVPIDSSVEKSKDERIHSVQPPLPVENSKNDKTFPIETLPSIENPTTDNTNGIHAPPSIRDPKIDRIVPIQSPPLIKNPEENKIPSIVPPSIEEPKSDISISMLAPISINNPDNFVSKAPPIENPENDNKSEASEIPLLTSSGNSKDDRKPETAAIQALPTIEGPKNDTEPITMLLEKDGSVEMPEDKSLEGNKDNGVSSSKVEEAVCGFLDNISGAGDALSGEVYQNGNAADNKPPFVFDHSNSSLSCSPESPDKDSEVENNMEKENPSLFMNHEVAISKCKEAETSEVLNHVEVAPKNGIFDSPFANASTCSGDDSQQACPDIETFDLNNYDIVDDGSKPEDIISATHRMLFENDTGAMSDETSFMDCDSVGEPKEVELAERPVTFSELLANANAHANASLAETSQTCQESESLDLNNNTSDRIENNEIEYEADKLATSNTTPTHSILSTTPTMDYNSDIFASCFSANMNEPNGVSGFDINTRDSLLEEWEKQDTRLENRFQNNPSRCEDIVSGGTGHNFMEMMTMQDNLEGYTSLMQSASSIPVANMMQDKLNNVGYQYLNHNNGALPNYSGIRLAPPEPSGYVAMPSANNPLHFPVPQQTMMFGYGQPQMVSGMGLQLGWGLPPPSTKMMMPQAPCQFTAVCVWCNREFRHDGSLAEQHQPGTVGFICPSCKG</sequence>
<dbReference type="GO" id="GO:0003677">
    <property type="term" value="F:DNA binding"/>
    <property type="evidence" value="ECO:0007669"/>
    <property type="project" value="UniProtKB-KW"/>
</dbReference>
<gene>
    <name evidence="9" type="ORF">LUZ61_011018</name>
</gene>
<evidence type="ECO:0000313" key="10">
    <source>
        <dbReference type="Proteomes" id="UP001210211"/>
    </source>
</evidence>
<dbReference type="PANTHER" id="PTHR37701:SF17">
    <property type="entry name" value="METHYL BINDING DOMAIN117"/>
    <property type="match status" value="1"/>
</dbReference>
<feature type="compositionally biased region" description="Low complexity" evidence="7">
    <location>
        <begin position="1"/>
        <end position="14"/>
    </location>
</feature>
<dbReference type="SUPFAM" id="SSF57667">
    <property type="entry name" value="beta-beta-alpha zinc fingers"/>
    <property type="match status" value="1"/>
</dbReference>
<feature type="compositionally biased region" description="Basic and acidic residues" evidence="7">
    <location>
        <begin position="711"/>
        <end position="720"/>
    </location>
</feature>
<dbReference type="EMBL" id="JAMRDG010000001">
    <property type="protein sequence ID" value="KAJ3707313.1"/>
    <property type="molecule type" value="Genomic_DNA"/>
</dbReference>
<feature type="region of interest" description="Disordered" evidence="7">
    <location>
        <begin position="701"/>
        <end position="720"/>
    </location>
</feature>
<dbReference type="GO" id="GO:0005634">
    <property type="term" value="C:nucleus"/>
    <property type="evidence" value="ECO:0007669"/>
    <property type="project" value="UniProtKB-SubCell"/>
</dbReference>
<feature type="compositionally biased region" description="Low complexity" evidence="7">
    <location>
        <begin position="701"/>
        <end position="710"/>
    </location>
</feature>
<name>A0AAD6A0F5_9POAL</name>
<dbReference type="InterPro" id="IPR013087">
    <property type="entry name" value="Znf_C2H2_type"/>
</dbReference>
<dbReference type="GO" id="GO:0008270">
    <property type="term" value="F:zinc ion binding"/>
    <property type="evidence" value="ECO:0007669"/>
    <property type="project" value="UniProtKB-KW"/>
</dbReference>
<dbReference type="InterPro" id="IPR016177">
    <property type="entry name" value="DNA-bd_dom_sf"/>
</dbReference>
<evidence type="ECO:0000259" key="8">
    <source>
        <dbReference type="PROSITE" id="PS50157"/>
    </source>
</evidence>
<proteinExistence type="predicted"/>
<evidence type="ECO:0000256" key="6">
    <source>
        <dbReference type="PROSITE-ProRule" id="PRU00042"/>
    </source>
</evidence>
<evidence type="ECO:0000256" key="7">
    <source>
        <dbReference type="SAM" id="MobiDB-lite"/>
    </source>
</evidence>
<feature type="compositionally biased region" description="Low complexity" evidence="7">
    <location>
        <begin position="106"/>
        <end position="116"/>
    </location>
</feature>
<protein>
    <recommendedName>
        <fullName evidence="8">C2H2-type domain-containing protein</fullName>
    </recommendedName>
</protein>
<dbReference type="SMART" id="SM00355">
    <property type="entry name" value="ZnF_C2H2"/>
    <property type="match status" value="2"/>
</dbReference>
<evidence type="ECO:0000256" key="3">
    <source>
        <dbReference type="ARBA" id="ARBA00023125"/>
    </source>
</evidence>
<evidence type="ECO:0000313" key="9">
    <source>
        <dbReference type="EMBL" id="KAJ3707313.1"/>
    </source>
</evidence>
<feature type="compositionally biased region" description="Polar residues" evidence="7">
    <location>
        <begin position="499"/>
        <end position="510"/>
    </location>
</feature>
<comment type="caution">
    <text evidence="9">The sequence shown here is derived from an EMBL/GenBank/DDBJ whole genome shotgun (WGS) entry which is preliminary data.</text>
</comment>
<keyword evidence="6" id="KW-0479">Metal-binding</keyword>
<evidence type="ECO:0000256" key="5">
    <source>
        <dbReference type="ARBA" id="ARBA00023242"/>
    </source>
</evidence>
<feature type="region of interest" description="Disordered" evidence="7">
    <location>
        <begin position="1"/>
        <end position="27"/>
    </location>
</feature>
<feature type="region of interest" description="Disordered" evidence="7">
    <location>
        <begin position="91"/>
        <end position="120"/>
    </location>
</feature>
<keyword evidence="2" id="KW-0805">Transcription regulation</keyword>
<accession>A0AAD6A0F5</accession>
<organism evidence="9 10">
    <name type="scientific">Rhynchospora tenuis</name>
    <dbReference type="NCBI Taxonomy" id="198213"/>
    <lineage>
        <taxon>Eukaryota</taxon>
        <taxon>Viridiplantae</taxon>
        <taxon>Streptophyta</taxon>
        <taxon>Embryophyta</taxon>
        <taxon>Tracheophyta</taxon>
        <taxon>Spermatophyta</taxon>
        <taxon>Magnoliopsida</taxon>
        <taxon>Liliopsida</taxon>
        <taxon>Poales</taxon>
        <taxon>Cyperaceae</taxon>
        <taxon>Cyperoideae</taxon>
        <taxon>Rhynchosporeae</taxon>
        <taxon>Rhynchospora</taxon>
    </lineage>
</organism>
<feature type="region of interest" description="Disordered" evidence="7">
    <location>
        <begin position="573"/>
        <end position="628"/>
    </location>
</feature>
<keyword evidence="10" id="KW-1185">Reference proteome</keyword>
<dbReference type="InterPro" id="IPR037472">
    <property type="entry name" value="MBD8"/>
</dbReference>
<feature type="domain" description="C2H2-type" evidence="8">
    <location>
        <begin position="339"/>
        <end position="367"/>
    </location>
</feature>
<keyword evidence="4" id="KW-0804">Transcription</keyword>
<keyword evidence="6" id="KW-0863">Zinc-finger</keyword>
<dbReference type="PROSITE" id="PS00028">
    <property type="entry name" value="ZINC_FINGER_C2H2_1"/>
    <property type="match status" value="2"/>
</dbReference>
<feature type="region of interest" description="Disordered" evidence="7">
    <location>
        <begin position="453"/>
        <end position="519"/>
    </location>
</feature>
<dbReference type="PROSITE" id="PS50157">
    <property type="entry name" value="ZINC_FINGER_C2H2_2"/>
    <property type="match status" value="2"/>
</dbReference>
<reference evidence="9 10" key="1">
    <citation type="journal article" date="2022" name="Cell">
        <title>Repeat-based holocentromeres influence genome architecture and karyotype evolution.</title>
        <authorList>
            <person name="Hofstatter P.G."/>
            <person name="Thangavel G."/>
            <person name="Lux T."/>
            <person name="Neumann P."/>
            <person name="Vondrak T."/>
            <person name="Novak P."/>
            <person name="Zhang M."/>
            <person name="Costa L."/>
            <person name="Castellani M."/>
            <person name="Scott A."/>
            <person name="Toegelov H."/>
            <person name="Fuchs J."/>
            <person name="Mata-Sucre Y."/>
            <person name="Dias Y."/>
            <person name="Vanzela A.L.L."/>
            <person name="Huettel B."/>
            <person name="Almeida C.C.S."/>
            <person name="Simkova H."/>
            <person name="Souza G."/>
            <person name="Pedrosa-Harand A."/>
            <person name="Macas J."/>
            <person name="Mayer K.F.X."/>
            <person name="Houben A."/>
            <person name="Marques A."/>
        </authorList>
    </citation>
    <scope>NUCLEOTIDE SEQUENCE [LARGE SCALE GENOMIC DNA]</scope>
    <source>
        <strain evidence="9">RhyTen1mFocal</strain>
    </source>
</reference>
<dbReference type="InterPro" id="IPR036236">
    <property type="entry name" value="Znf_C2H2_sf"/>
</dbReference>